<sequence length="76" mass="9438">MIPVELIIMHFINQIYNENVFFYQIPKVDNTQEEEEEQIEIKYIKSSKCISQKIKFTRRYKCLWKTRFDFQRKQIG</sequence>
<organism evidence="1 2">
    <name type="scientific">Adineta steineri</name>
    <dbReference type="NCBI Taxonomy" id="433720"/>
    <lineage>
        <taxon>Eukaryota</taxon>
        <taxon>Metazoa</taxon>
        <taxon>Spiralia</taxon>
        <taxon>Gnathifera</taxon>
        <taxon>Rotifera</taxon>
        <taxon>Eurotatoria</taxon>
        <taxon>Bdelloidea</taxon>
        <taxon>Adinetida</taxon>
        <taxon>Adinetidae</taxon>
        <taxon>Adineta</taxon>
    </lineage>
</organism>
<dbReference type="EMBL" id="CAJOAY010009874">
    <property type="protein sequence ID" value="CAF4212132.1"/>
    <property type="molecule type" value="Genomic_DNA"/>
</dbReference>
<protein>
    <submittedName>
        <fullName evidence="1">Uncharacterized protein</fullName>
    </submittedName>
</protein>
<comment type="caution">
    <text evidence="1">The sequence shown here is derived from an EMBL/GenBank/DDBJ whole genome shotgun (WGS) entry which is preliminary data.</text>
</comment>
<gene>
    <name evidence="1" type="ORF">OKA104_LOCUS41577</name>
</gene>
<accession>A0A820C5F2</accession>
<evidence type="ECO:0000313" key="2">
    <source>
        <dbReference type="Proteomes" id="UP000663881"/>
    </source>
</evidence>
<evidence type="ECO:0000313" key="1">
    <source>
        <dbReference type="EMBL" id="CAF4212132.1"/>
    </source>
</evidence>
<reference evidence="1" key="1">
    <citation type="submission" date="2021-02" db="EMBL/GenBank/DDBJ databases">
        <authorList>
            <person name="Nowell W R."/>
        </authorList>
    </citation>
    <scope>NUCLEOTIDE SEQUENCE</scope>
</reference>
<proteinExistence type="predicted"/>
<dbReference type="AlphaFoldDB" id="A0A820C5F2"/>
<dbReference type="Proteomes" id="UP000663881">
    <property type="component" value="Unassembled WGS sequence"/>
</dbReference>
<name>A0A820C5F2_9BILA</name>